<dbReference type="OrthoDB" id="800002at2"/>
<keyword evidence="2" id="KW-1185">Reference proteome</keyword>
<proteinExistence type="predicted"/>
<sequence>MTTFGLVTEGITDQIVIENILSGYFDTNDLIVNPLQPERDKDNDNKSDHGGWTLVIKYCQSEDLKKAFQYLDYVIIQIDTDVLDGYEGISYRDKNGELSPEQLIEKVKEKFKSLIGEDFYREYYDRIIFAIAVHSTECWLLPLYYRDNRKQKITGCLDTLNRAINKTEKFTIDKNDKNLEYYKTISKKYREHKILVNNYPNNPSLKIFIQDIETRNIVIEFDE</sequence>
<protein>
    <submittedName>
        <fullName evidence="1">Uncharacterized protein</fullName>
    </submittedName>
</protein>
<dbReference type="RefSeq" id="WP_072717610.1">
    <property type="nucleotide sequence ID" value="NZ_LN889782.1"/>
</dbReference>
<dbReference type="AlphaFoldDB" id="A0A1J1LEJ3"/>
<dbReference type="STRING" id="671072.PL9214290196"/>
<name>A0A1J1LEJ3_9CYAN</name>
<dbReference type="Proteomes" id="UP000184315">
    <property type="component" value="Unassembled WGS sequence"/>
</dbReference>
<reference evidence="2" key="1">
    <citation type="submission" date="2015-10" db="EMBL/GenBank/DDBJ databases">
        <authorList>
            <person name="Regsiter A."/>
            <person name="william w."/>
        </authorList>
    </citation>
    <scope>NUCLEOTIDE SEQUENCE [LARGE SCALE GENOMIC DNA]</scope>
</reference>
<gene>
    <name evidence="1" type="ORF">PL9214290196</name>
</gene>
<accession>A0A1J1LEJ3</accession>
<organism evidence="1 2">
    <name type="scientific">Planktothrix tepida PCC 9214</name>
    <dbReference type="NCBI Taxonomy" id="671072"/>
    <lineage>
        <taxon>Bacteria</taxon>
        <taxon>Bacillati</taxon>
        <taxon>Cyanobacteriota</taxon>
        <taxon>Cyanophyceae</taxon>
        <taxon>Oscillatoriophycideae</taxon>
        <taxon>Oscillatoriales</taxon>
        <taxon>Microcoleaceae</taxon>
        <taxon>Planktothrix</taxon>
    </lineage>
</organism>
<evidence type="ECO:0000313" key="1">
    <source>
        <dbReference type="EMBL" id="CUR30606.1"/>
    </source>
</evidence>
<dbReference type="EMBL" id="CZDF01000132">
    <property type="protein sequence ID" value="CUR30606.1"/>
    <property type="molecule type" value="Genomic_DNA"/>
</dbReference>
<evidence type="ECO:0000313" key="2">
    <source>
        <dbReference type="Proteomes" id="UP000184315"/>
    </source>
</evidence>